<dbReference type="GO" id="GO:0003964">
    <property type="term" value="F:RNA-directed DNA polymerase activity"/>
    <property type="evidence" value="ECO:0007669"/>
    <property type="project" value="UniProtKB-EC"/>
</dbReference>
<name>A0A6G0VGW7_APHCR</name>
<dbReference type="OrthoDB" id="6617089at2759"/>
<reference evidence="3 4" key="1">
    <citation type="submission" date="2019-08" db="EMBL/GenBank/DDBJ databases">
        <title>Whole genome of Aphis craccivora.</title>
        <authorList>
            <person name="Voronova N.V."/>
            <person name="Shulinski R.S."/>
            <person name="Bandarenka Y.V."/>
            <person name="Zhorov D.G."/>
            <person name="Warner D."/>
        </authorList>
    </citation>
    <scope>NUCLEOTIDE SEQUENCE [LARGE SCALE GENOMIC DNA]</scope>
    <source>
        <strain evidence="3">180601</strain>
        <tissue evidence="3">Whole Body</tissue>
    </source>
</reference>
<proteinExistence type="predicted"/>
<evidence type="ECO:0000313" key="4">
    <source>
        <dbReference type="Proteomes" id="UP000478052"/>
    </source>
</evidence>
<dbReference type="Pfam" id="PF17921">
    <property type="entry name" value="Integrase_H2C2"/>
    <property type="match status" value="1"/>
</dbReference>
<dbReference type="Proteomes" id="UP000478052">
    <property type="component" value="Unassembled WGS sequence"/>
</dbReference>
<keyword evidence="4" id="KW-1185">Reference proteome</keyword>
<feature type="non-terminal residue" evidence="3">
    <location>
        <position position="1"/>
    </location>
</feature>
<gene>
    <name evidence="3" type="ORF">FWK35_00033476</name>
</gene>
<accession>A0A6G0VGW7</accession>
<dbReference type="EMBL" id="VUJU01017753">
    <property type="protein sequence ID" value="KAF0682170.1"/>
    <property type="molecule type" value="Genomic_DNA"/>
</dbReference>
<dbReference type="InterPro" id="IPR050951">
    <property type="entry name" value="Retrovirus_Pol_polyprotein"/>
</dbReference>
<evidence type="ECO:0000313" key="3">
    <source>
        <dbReference type="EMBL" id="KAF0682170.1"/>
    </source>
</evidence>
<comment type="caution">
    <text evidence="3">The sequence shown here is derived from an EMBL/GenBank/DDBJ whole genome shotgun (WGS) entry which is preliminary data.</text>
</comment>
<organism evidence="3 4">
    <name type="scientific">Aphis craccivora</name>
    <name type="common">Cowpea aphid</name>
    <dbReference type="NCBI Taxonomy" id="307492"/>
    <lineage>
        <taxon>Eukaryota</taxon>
        <taxon>Metazoa</taxon>
        <taxon>Ecdysozoa</taxon>
        <taxon>Arthropoda</taxon>
        <taxon>Hexapoda</taxon>
        <taxon>Insecta</taxon>
        <taxon>Pterygota</taxon>
        <taxon>Neoptera</taxon>
        <taxon>Paraneoptera</taxon>
        <taxon>Hemiptera</taxon>
        <taxon>Sternorrhyncha</taxon>
        <taxon>Aphidomorpha</taxon>
        <taxon>Aphidoidea</taxon>
        <taxon>Aphididae</taxon>
        <taxon>Aphidini</taxon>
        <taxon>Aphis</taxon>
        <taxon>Aphis</taxon>
    </lineage>
</organism>
<dbReference type="PANTHER" id="PTHR37984:SF5">
    <property type="entry name" value="PROTEIN NYNRIN-LIKE"/>
    <property type="match status" value="1"/>
</dbReference>
<protein>
    <recommendedName>
        <fullName evidence="1">RNA-directed DNA polymerase</fullName>
        <ecNumber evidence="1">2.7.7.49</ecNumber>
    </recommendedName>
</protein>
<evidence type="ECO:0000256" key="1">
    <source>
        <dbReference type="ARBA" id="ARBA00012493"/>
    </source>
</evidence>
<dbReference type="EC" id="2.7.7.49" evidence="1"/>
<dbReference type="PANTHER" id="PTHR37984">
    <property type="entry name" value="PROTEIN CBG26694"/>
    <property type="match status" value="1"/>
</dbReference>
<dbReference type="Gene3D" id="1.10.340.70">
    <property type="match status" value="1"/>
</dbReference>
<dbReference type="InterPro" id="IPR041588">
    <property type="entry name" value="Integrase_H2C2"/>
</dbReference>
<dbReference type="AlphaFoldDB" id="A0A6G0VGW7"/>
<evidence type="ECO:0000259" key="2">
    <source>
        <dbReference type="Pfam" id="PF17921"/>
    </source>
</evidence>
<sequence length="95" mass="10940">LFLDQLFFVEYMLGNYILYSAHMGVAKMKNLARTYIWWPNLDKDIEQYVSNCTLCMQARPNPALANAGVFDRVNIDFLGLVSGKMFFILTDAFSK</sequence>
<feature type="domain" description="Integrase zinc-binding" evidence="2">
    <location>
        <begin position="20"/>
        <end position="60"/>
    </location>
</feature>